<dbReference type="AlphaFoldDB" id="A0A1I4V9L4"/>
<dbReference type="Gene3D" id="3.40.980.10">
    <property type="entry name" value="MoaB/Mog-like domain"/>
    <property type="match status" value="1"/>
</dbReference>
<keyword evidence="9" id="KW-1185">Reference proteome</keyword>
<dbReference type="RefSeq" id="WP_093395777.1">
    <property type="nucleotide sequence ID" value="NZ_FOUU01000008.1"/>
</dbReference>
<dbReference type="InterPro" id="IPR005110">
    <property type="entry name" value="MoeA_linker/N"/>
</dbReference>
<evidence type="ECO:0000256" key="6">
    <source>
        <dbReference type="RuleBase" id="RU365090"/>
    </source>
</evidence>
<evidence type="ECO:0000256" key="3">
    <source>
        <dbReference type="ARBA" id="ARBA00010763"/>
    </source>
</evidence>
<keyword evidence="6" id="KW-0460">Magnesium</keyword>
<feature type="domain" description="MoaB/Mog" evidence="7">
    <location>
        <begin position="186"/>
        <end position="328"/>
    </location>
</feature>
<dbReference type="SUPFAM" id="SSF63882">
    <property type="entry name" value="MoeA N-terminal region -like"/>
    <property type="match status" value="1"/>
</dbReference>
<dbReference type="InterPro" id="IPR036425">
    <property type="entry name" value="MoaB/Mog-like_dom_sf"/>
</dbReference>
<name>A0A1I4V9L4_9BACT</name>
<dbReference type="NCBIfam" id="TIGR00177">
    <property type="entry name" value="molyb_syn"/>
    <property type="match status" value="1"/>
</dbReference>
<dbReference type="Gene3D" id="3.90.105.10">
    <property type="entry name" value="Molybdopterin biosynthesis moea protein, domain 2"/>
    <property type="match status" value="1"/>
</dbReference>
<evidence type="ECO:0000256" key="5">
    <source>
        <dbReference type="ARBA" id="ARBA00047317"/>
    </source>
</evidence>
<dbReference type="GO" id="GO:0006777">
    <property type="term" value="P:Mo-molybdopterin cofactor biosynthetic process"/>
    <property type="evidence" value="ECO:0007669"/>
    <property type="project" value="UniProtKB-UniRule"/>
</dbReference>
<dbReference type="GO" id="GO:0005829">
    <property type="term" value="C:cytosol"/>
    <property type="evidence" value="ECO:0007669"/>
    <property type="project" value="TreeGrafter"/>
</dbReference>
<dbReference type="EC" id="2.10.1.1" evidence="6"/>
<dbReference type="Gene3D" id="2.170.190.11">
    <property type="entry name" value="Molybdopterin biosynthesis moea protein, domain 3"/>
    <property type="match status" value="1"/>
</dbReference>
<dbReference type="InterPro" id="IPR038987">
    <property type="entry name" value="MoeA-like"/>
</dbReference>
<protein>
    <recommendedName>
        <fullName evidence="6">Molybdopterin molybdenumtransferase</fullName>
        <ecNumber evidence="6">2.10.1.1</ecNumber>
    </recommendedName>
</protein>
<keyword evidence="4 6" id="KW-0501">Molybdenum cofactor biosynthesis</keyword>
<comment type="similarity">
    <text evidence="3 6">Belongs to the MoeA family.</text>
</comment>
<dbReference type="SMART" id="SM00852">
    <property type="entry name" value="MoCF_biosynth"/>
    <property type="match status" value="1"/>
</dbReference>
<comment type="pathway">
    <text evidence="2 6">Cofactor biosynthesis; molybdopterin biosynthesis.</text>
</comment>
<dbReference type="STRING" id="39841.SAMN05660836_02186"/>
<dbReference type="Proteomes" id="UP000199611">
    <property type="component" value="Unassembled WGS sequence"/>
</dbReference>
<proteinExistence type="inferred from homology"/>
<dbReference type="PANTHER" id="PTHR10192:SF5">
    <property type="entry name" value="GEPHYRIN"/>
    <property type="match status" value="1"/>
</dbReference>
<dbReference type="InterPro" id="IPR036135">
    <property type="entry name" value="MoeA_linker/N_sf"/>
</dbReference>
<keyword evidence="6" id="KW-0500">Molybdenum</keyword>
<comment type="catalytic activity">
    <reaction evidence="5">
        <text>adenylyl-molybdopterin + molybdate = Mo-molybdopterin + AMP + H(+)</text>
        <dbReference type="Rhea" id="RHEA:35047"/>
        <dbReference type="ChEBI" id="CHEBI:15378"/>
        <dbReference type="ChEBI" id="CHEBI:36264"/>
        <dbReference type="ChEBI" id="CHEBI:62727"/>
        <dbReference type="ChEBI" id="CHEBI:71302"/>
        <dbReference type="ChEBI" id="CHEBI:456215"/>
        <dbReference type="EC" id="2.10.1.1"/>
    </reaction>
</comment>
<dbReference type="Pfam" id="PF03454">
    <property type="entry name" value="MoeA_C"/>
    <property type="match status" value="1"/>
</dbReference>
<evidence type="ECO:0000313" key="8">
    <source>
        <dbReference type="EMBL" id="SFM97868.1"/>
    </source>
</evidence>
<comment type="cofactor">
    <cofactor evidence="6">
        <name>Mg(2+)</name>
        <dbReference type="ChEBI" id="CHEBI:18420"/>
    </cofactor>
</comment>
<dbReference type="InterPro" id="IPR036688">
    <property type="entry name" value="MoeA_C_domain_IV_sf"/>
</dbReference>
<dbReference type="Gene3D" id="2.40.340.10">
    <property type="entry name" value="MoeA, C-terminal, domain IV"/>
    <property type="match status" value="1"/>
</dbReference>
<dbReference type="EMBL" id="FOUU01000008">
    <property type="protein sequence ID" value="SFM97868.1"/>
    <property type="molecule type" value="Genomic_DNA"/>
</dbReference>
<dbReference type="InterPro" id="IPR001453">
    <property type="entry name" value="MoaB/Mog_dom"/>
</dbReference>
<dbReference type="SUPFAM" id="SSF53218">
    <property type="entry name" value="Molybdenum cofactor biosynthesis proteins"/>
    <property type="match status" value="1"/>
</dbReference>
<organism evidence="8 9">
    <name type="scientific">Thermodesulforhabdus norvegica</name>
    <dbReference type="NCBI Taxonomy" id="39841"/>
    <lineage>
        <taxon>Bacteria</taxon>
        <taxon>Pseudomonadati</taxon>
        <taxon>Thermodesulfobacteriota</taxon>
        <taxon>Syntrophobacteria</taxon>
        <taxon>Syntrophobacterales</taxon>
        <taxon>Thermodesulforhabdaceae</taxon>
        <taxon>Thermodesulforhabdus</taxon>
    </lineage>
</organism>
<dbReference type="InterPro" id="IPR005111">
    <property type="entry name" value="MoeA_C_domain_IV"/>
</dbReference>
<evidence type="ECO:0000256" key="4">
    <source>
        <dbReference type="ARBA" id="ARBA00023150"/>
    </source>
</evidence>
<evidence type="ECO:0000313" key="9">
    <source>
        <dbReference type="Proteomes" id="UP000199611"/>
    </source>
</evidence>
<keyword evidence="6" id="KW-0808">Transferase</keyword>
<dbReference type="PANTHER" id="PTHR10192">
    <property type="entry name" value="MOLYBDOPTERIN BIOSYNTHESIS PROTEIN"/>
    <property type="match status" value="1"/>
</dbReference>
<evidence type="ECO:0000256" key="2">
    <source>
        <dbReference type="ARBA" id="ARBA00005046"/>
    </source>
</evidence>
<dbReference type="GO" id="GO:0046872">
    <property type="term" value="F:metal ion binding"/>
    <property type="evidence" value="ECO:0007669"/>
    <property type="project" value="UniProtKB-UniRule"/>
</dbReference>
<dbReference type="CDD" id="cd00887">
    <property type="entry name" value="MoeA"/>
    <property type="match status" value="1"/>
</dbReference>
<dbReference type="NCBIfam" id="NF045515">
    <property type="entry name" value="Glp_gephyrin"/>
    <property type="match status" value="1"/>
</dbReference>
<dbReference type="UniPathway" id="UPA00344"/>
<accession>A0A1I4V9L4</accession>
<dbReference type="Pfam" id="PF00994">
    <property type="entry name" value="MoCF_biosynth"/>
    <property type="match status" value="1"/>
</dbReference>
<evidence type="ECO:0000256" key="1">
    <source>
        <dbReference type="ARBA" id="ARBA00002901"/>
    </source>
</evidence>
<evidence type="ECO:0000259" key="7">
    <source>
        <dbReference type="SMART" id="SM00852"/>
    </source>
</evidence>
<dbReference type="GO" id="GO:0061599">
    <property type="term" value="F:molybdopterin molybdotransferase activity"/>
    <property type="evidence" value="ECO:0007669"/>
    <property type="project" value="UniProtKB-UniRule"/>
</dbReference>
<dbReference type="OrthoDB" id="9804758at2"/>
<dbReference type="FunFam" id="2.170.190.11:FF:000001">
    <property type="entry name" value="Molybdopterin molybdenumtransferase"/>
    <property type="match status" value="1"/>
</dbReference>
<dbReference type="Pfam" id="PF03453">
    <property type="entry name" value="MoeA_N"/>
    <property type="match status" value="1"/>
</dbReference>
<comment type="function">
    <text evidence="1 6">Catalyzes the insertion of molybdate into adenylated molybdopterin with the concomitant release of AMP.</text>
</comment>
<reference evidence="9" key="1">
    <citation type="submission" date="2016-10" db="EMBL/GenBank/DDBJ databases">
        <authorList>
            <person name="Varghese N."/>
            <person name="Submissions S."/>
        </authorList>
    </citation>
    <scope>NUCLEOTIDE SEQUENCE [LARGE SCALE GENOMIC DNA]</scope>
    <source>
        <strain evidence="9">DSM 9990</strain>
    </source>
</reference>
<sequence length="416" mass="44609">MGKEFLTVKSREEVEKLIRSLPALGTETVKVVEAIGRIVAEEICAVEAVPHFARATMDGYAVRARDVFGASESLPALLRIIGSVEMGRAPDFSIGPYEAAEIATGGMLPDGADAVVMVEHTERVDEDVIEVYRPVAPGQNVLGVGEDIPAGKTVMGPGARLRPQDIGMLAAVGVTEIKVYRRPRVAVVSTGDEIVPPDTPSPLPPAVIRDINAYVLSGFAEMAGAVPGVMAHVVDDPRELIDTCRSFIEDHDVVLVSGGSSVGVRDYTLEVFEAITDGQVLVHGVAIRPGKPTIFGSGRGKYLWGLPGQPASAAMVMVALVCPFLLQIQGRSPEFPFCRSVLKGFLTKNVPSVHGREDYIPVVILPEKTDEGFVRVEPLFGRSGMISTLSEADGYIVIPEHVEGLYEDEEVKVYLL</sequence>
<dbReference type="SUPFAM" id="SSF63867">
    <property type="entry name" value="MoeA C-terminal domain-like"/>
    <property type="match status" value="1"/>
</dbReference>
<gene>
    <name evidence="8" type="ORF">SAMN05660836_02186</name>
</gene>
<keyword evidence="6" id="KW-0479">Metal-binding</keyword>